<dbReference type="Pfam" id="PF00575">
    <property type="entry name" value="S1"/>
    <property type="match status" value="2"/>
</dbReference>
<evidence type="ECO:0000256" key="2">
    <source>
        <dbReference type="ARBA" id="ARBA00022980"/>
    </source>
</evidence>
<comment type="similarity">
    <text evidence="1">Belongs to the bacterial ribosomal protein bS1 family.</text>
</comment>
<evidence type="ECO:0000256" key="4">
    <source>
        <dbReference type="SAM" id="MobiDB-lite"/>
    </source>
</evidence>
<dbReference type="AlphaFoldDB" id="A0A6N7J0I3"/>
<dbReference type="SMART" id="SM00316">
    <property type="entry name" value="S1"/>
    <property type="match status" value="2"/>
</dbReference>
<evidence type="ECO:0000313" key="7">
    <source>
        <dbReference type="Proteomes" id="UP000460257"/>
    </source>
</evidence>
<accession>A0A6N7J0I3</accession>
<keyword evidence="2" id="KW-0689">Ribosomal protein</keyword>
<reference evidence="6" key="1">
    <citation type="journal article" date="2020" name="Appl. Environ. Microbiol.">
        <title>Medium-Chain Fatty Acid Synthesis by 'Candidatus Weimeria bifida' gen. nov., sp. nov., and 'Candidatus Pseudoramibacter fermentans' sp. nov.</title>
        <authorList>
            <person name="Scarborough M.J."/>
            <person name="Myers K.S."/>
            <person name="Donohue T.J."/>
            <person name="Noguera D.R."/>
        </authorList>
    </citation>
    <scope>NUCLEOTIDE SEQUENCE</scope>
    <source>
        <strain evidence="6">LCO1.1</strain>
    </source>
</reference>
<gene>
    <name evidence="6" type="ORF">FRC54_04120</name>
</gene>
<dbReference type="CDD" id="cd04465">
    <property type="entry name" value="S1_RPS1_repeat_ec2_hs2"/>
    <property type="match status" value="1"/>
</dbReference>
<dbReference type="InterPro" id="IPR035104">
    <property type="entry name" value="Ribosomal_protein_S1-like"/>
</dbReference>
<dbReference type="SUPFAM" id="SSF50249">
    <property type="entry name" value="Nucleic acid-binding proteins"/>
    <property type="match status" value="2"/>
</dbReference>
<dbReference type="GO" id="GO:0006412">
    <property type="term" value="P:translation"/>
    <property type="evidence" value="ECO:0007669"/>
    <property type="project" value="TreeGrafter"/>
</dbReference>
<dbReference type="PANTHER" id="PTHR10724:SF7">
    <property type="entry name" value="SMALL RIBOSOMAL SUBUNIT PROTEIN BS1C"/>
    <property type="match status" value="1"/>
</dbReference>
<dbReference type="InterPro" id="IPR012340">
    <property type="entry name" value="NA-bd_OB-fold"/>
</dbReference>
<protein>
    <submittedName>
        <fullName evidence="6">S1 RNA-binding domain-containing protein</fullName>
    </submittedName>
</protein>
<dbReference type="InterPro" id="IPR050437">
    <property type="entry name" value="Ribos_protein_bS1-like"/>
</dbReference>
<dbReference type="EMBL" id="VOGC01000003">
    <property type="protein sequence ID" value="MQN01127.1"/>
    <property type="molecule type" value="Genomic_DNA"/>
</dbReference>
<keyword evidence="7" id="KW-1185">Reference proteome</keyword>
<evidence type="ECO:0000259" key="5">
    <source>
        <dbReference type="PROSITE" id="PS50126"/>
    </source>
</evidence>
<evidence type="ECO:0000256" key="3">
    <source>
        <dbReference type="ARBA" id="ARBA00023274"/>
    </source>
</evidence>
<comment type="caution">
    <text evidence="6">The sequence shown here is derived from an EMBL/GenBank/DDBJ whole genome shotgun (WGS) entry which is preliminary data.</text>
</comment>
<dbReference type="PANTHER" id="PTHR10724">
    <property type="entry name" value="30S RIBOSOMAL PROTEIN S1"/>
    <property type="match status" value="1"/>
</dbReference>
<feature type="domain" description="S1 motif" evidence="5">
    <location>
        <begin position="128"/>
        <end position="195"/>
    </location>
</feature>
<dbReference type="Proteomes" id="UP000460257">
    <property type="component" value="Unassembled WGS sequence"/>
</dbReference>
<dbReference type="FunFam" id="2.40.50.140:FF:000051">
    <property type="entry name" value="RNA-binding transcriptional accessory protein"/>
    <property type="match status" value="1"/>
</dbReference>
<organism evidence="6 7">
    <name type="scientific">Candidatus Weimeria bifida</name>
    <dbReference type="NCBI Taxonomy" id="2599074"/>
    <lineage>
        <taxon>Bacteria</taxon>
        <taxon>Bacillati</taxon>
        <taxon>Bacillota</taxon>
        <taxon>Clostridia</taxon>
        <taxon>Lachnospirales</taxon>
        <taxon>Lachnospiraceae</taxon>
        <taxon>Candidatus Weimeria</taxon>
    </lineage>
</organism>
<feature type="region of interest" description="Disordered" evidence="4">
    <location>
        <begin position="201"/>
        <end position="225"/>
    </location>
</feature>
<dbReference type="Gene3D" id="2.40.50.140">
    <property type="entry name" value="Nucleic acid-binding proteins"/>
    <property type="match status" value="2"/>
</dbReference>
<dbReference type="GO" id="GO:0003735">
    <property type="term" value="F:structural constituent of ribosome"/>
    <property type="evidence" value="ECO:0007669"/>
    <property type="project" value="TreeGrafter"/>
</dbReference>
<feature type="domain" description="S1 motif" evidence="5">
    <location>
        <begin position="36"/>
        <end position="107"/>
    </location>
</feature>
<dbReference type="GO" id="GO:0003729">
    <property type="term" value="F:mRNA binding"/>
    <property type="evidence" value="ECO:0007669"/>
    <property type="project" value="TreeGrafter"/>
</dbReference>
<evidence type="ECO:0000256" key="1">
    <source>
        <dbReference type="ARBA" id="ARBA00006767"/>
    </source>
</evidence>
<sequence>MAEETMKDYEKEINESLENFKKQESEEDFNWDKLKAEMASSTPIEVEIIEAVKGGCVAYAEGIRGFIPASRLSGHYVKDLDSFVGKKINVLVTEADQENDRLILSARELIREQEAEERNKRIETLTPGTIVDGKVESIMPYGAFVNLGDGISGLVHISEFVERRISSPHEIVKEGQDVRVKVKNIKDGKISLTMKGLIDDPKGGKAVKTKEESDEHEYSSGQEATTSLGSLLAGIKLDK</sequence>
<name>A0A6N7J0I3_9FIRM</name>
<dbReference type="PRINTS" id="PR00681">
    <property type="entry name" value="RIBOSOMALS1"/>
</dbReference>
<dbReference type="GO" id="GO:0022627">
    <property type="term" value="C:cytosolic small ribosomal subunit"/>
    <property type="evidence" value="ECO:0007669"/>
    <property type="project" value="TreeGrafter"/>
</dbReference>
<dbReference type="PROSITE" id="PS50126">
    <property type="entry name" value="S1"/>
    <property type="match status" value="2"/>
</dbReference>
<dbReference type="InterPro" id="IPR003029">
    <property type="entry name" value="S1_domain"/>
</dbReference>
<keyword evidence="3" id="KW-0687">Ribonucleoprotein</keyword>
<evidence type="ECO:0000313" key="6">
    <source>
        <dbReference type="EMBL" id="MQN01127.1"/>
    </source>
</evidence>
<feature type="compositionally biased region" description="Basic and acidic residues" evidence="4">
    <location>
        <begin position="201"/>
        <end position="218"/>
    </location>
</feature>
<proteinExistence type="inferred from homology"/>